<feature type="compositionally biased region" description="Low complexity" evidence="1">
    <location>
        <begin position="230"/>
        <end position="241"/>
    </location>
</feature>
<organism evidence="2 3">
    <name type="scientific">Haematococcus lacustris</name>
    <name type="common">Green alga</name>
    <name type="synonym">Haematococcus pluvialis</name>
    <dbReference type="NCBI Taxonomy" id="44745"/>
    <lineage>
        <taxon>Eukaryota</taxon>
        <taxon>Viridiplantae</taxon>
        <taxon>Chlorophyta</taxon>
        <taxon>core chlorophytes</taxon>
        <taxon>Chlorophyceae</taxon>
        <taxon>CS clade</taxon>
        <taxon>Chlamydomonadales</taxon>
        <taxon>Haematococcaceae</taxon>
        <taxon>Haematococcus</taxon>
    </lineage>
</organism>
<accession>A0A699Z3Q5</accession>
<dbReference type="Proteomes" id="UP000485058">
    <property type="component" value="Unassembled WGS sequence"/>
</dbReference>
<dbReference type="AlphaFoldDB" id="A0A699Z3Q5"/>
<comment type="caution">
    <text evidence="2">The sequence shown here is derived from an EMBL/GenBank/DDBJ whole genome shotgun (WGS) entry which is preliminary data.</text>
</comment>
<feature type="region of interest" description="Disordered" evidence="1">
    <location>
        <begin position="194"/>
        <end position="246"/>
    </location>
</feature>
<protein>
    <submittedName>
        <fullName evidence="2">Uncharacterized protein</fullName>
    </submittedName>
</protein>
<proteinExistence type="predicted"/>
<dbReference type="EMBL" id="BLLF01000283">
    <property type="protein sequence ID" value="GFH10052.1"/>
    <property type="molecule type" value="Genomic_DNA"/>
</dbReference>
<evidence type="ECO:0000313" key="2">
    <source>
        <dbReference type="EMBL" id="GFH10052.1"/>
    </source>
</evidence>
<gene>
    <name evidence="2" type="ORF">HaLaN_05299</name>
</gene>
<feature type="region of interest" description="Disordered" evidence="1">
    <location>
        <begin position="19"/>
        <end position="117"/>
    </location>
</feature>
<evidence type="ECO:0000256" key="1">
    <source>
        <dbReference type="SAM" id="MobiDB-lite"/>
    </source>
</evidence>
<evidence type="ECO:0000313" key="3">
    <source>
        <dbReference type="Proteomes" id="UP000485058"/>
    </source>
</evidence>
<sequence length="414" mass="44022">MKRCTGKREQLHLAAEYVADDDSDEDVPGTEAGDIALGNIDNEAGFPPYGVATQPDTMLPPHLEPHTPHLEQLPQHSSLKGTCTALSPRTGHDSQQRSRPPRKERVVPREPGPPPAPLSYVTDHLDPSKPLILFDLNGGLPATCAATRARARATVKCQPQCRVEIAMVSQAKTGWGEEHENSPQACSCSGTHVRLQSGLQGGPTAPSGARPGAKPGVRSGPGNQARPNQARAGAAAGAGAAVVSDHRPRSEVLRVLQARPWWGLRGGVRGPFWQGGKSRQRAGQLLAAPLLGLGNRAGRAGTLSTLAAIYLICHWAWGSKSSNMATSQQQGRPGRTHGRHPSAADCSVIATSVSMRGAGGQTPTGCTTLPPYPYQCVFRRYICSPYVRCEMPCLEVALRYGMVALRTALLRIAL</sequence>
<reference evidence="2 3" key="1">
    <citation type="submission" date="2020-02" db="EMBL/GenBank/DDBJ databases">
        <title>Draft genome sequence of Haematococcus lacustris strain NIES-144.</title>
        <authorList>
            <person name="Morimoto D."/>
            <person name="Nakagawa S."/>
            <person name="Yoshida T."/>
            <person name="Sawayama S."/>
        </authorList>
    </citation>
    <scope>NUCLEOTIDE SEQUENCE [LARGE SCALE GENOMIC DNA]</scope>
    <source>
        <strain evidence="2 3">NIES-144</strain>
    </source>
</reference>
<feature type="compositionally biased region" description="Basic and acidic residues" evidence="1">
    <location>
        <begin position="90"/>
        <end position="108"/>
    </location>
</feature>
<keyword evidence="3" id="KW-1185">Reference proteome</keyword>
<feature type="compositionally biased region" description="Acidic residues" evidence="1">
    <location>
        <begin position="19"/>
        <end position="28"/>
    </location>
</feature>
<feature type="compositionally biased region" description="Polar residues" evidence="1">
    <location>
        <begin position="75"/>
        <end position="87"/>
    </location>
</feature>
<name>A0A699Z3Q5_HAELA</name>